<name>A0A8D8B546_CULPI</name>
<evidence type="ECO:0000256" key="1">
    <source>
        <dbReference type="SAM" id="MobiDB-lite"/>
    </source>
</evidence>
<accession>A0A8D8B546</accession>
<feature type="region of interest" description="Disordered" evidence="1">
    <location>
        <begin position="1"/>
        <end position="34"/>
    </location>
</feature>
<protein>
    <submittedName>
        <fullName evidence="2">(northern house mosquito) hypothetical protein</fullName>
    </submittedName>
</protein>
<organism evidence="2">
    <name type="scientific">Culex pipiens</name>
    <name type="common">House mosquito</name>
    <dbReference type="NCBI Taxonomy" id="7175"/>
    <lineage>
        <taxon>Eukaryota</taxon>
        <taxon>Metazoa</taxon>
        <taxon>Ecdysozoa</taxon>
        <taxon>Arthropoda</taxon>
        <taxon>Hexapoda</taxon>
        <taxon>Insecta</taxon>
        <taxon>Pterygota</taxon>
        <taxon>Neoptera</taxon>
        <taxon>Endopterygota</taxon>
        <taxon>Diptera</taxon>
        <taxon>Nematocera</taxon>
        <taxon>Culicoidea</taxon>
        <taxon>Culicidae</taxon>
        <taxon>Culicinae</taxon>
        <taxon>Culicini</taxon>
        <taxon>Culex</taxon>
        <taxon>Culex</taxon>
    </lineage>
</organism>
<sequence length="108" mass="12507">MLVKEFNKKKQSKPSIQKSYPHHKKKKTPFQQQPKNHAHFSLLIASFFQGNLDRVLMKFVSVRHRHSHVTVSLLFPGSGFRNFHFTSTRTLAKAKILPLPRGSFLSHS</sequence>
<dbReference type="AlphaFoldDB" id="A0A8D8B546"/>
<reference evidence="2" key="1">
    <citation type="submission" date="2021-05" db="EMBL/GenBank/DDBJ databases">
        <authorList>
            <person name="Alioto T."/>
            <person name="Alioto T."/>
            <person name="Gomez Garrido J."/>
        </authorList>
    </citation>
    <scope>NUCLEOTIDE SEQUENCE</scope>
</reference>
<proteinExistence type="predicted"/>
<dbReference type="EMBL" id="HBUE01057001">
    <property type="protein sequence ID" value="CAG6466732.1"/>
    <property type="molecule type" value="Transcribed_RNA"/>
</dbReference>
<evidence type="ECO:0000313" key="2">
    <source>
        <dbReference type="EMBL" id="CAG6466732.1"/>
    </source>
</evidence>